<dbReference type="Gene3D" id="1.10.530.10">
    <property type="match status" value="1"/>
</dbReference>
<dbReference type="GO" id="GO:0050830">
    <property type="term" value="P:defense response to Gram-positive bacterium"/>
    <property type="evidence" value="ECO:0007669"/>
    <property type="project" value="TreeGrafter"/>
</dbReference>
<keyword evidence="1" id="KW-1133">Transmembrane helix</keyword>
<dbReference type="PRINTS" id="PR00749">
    <property type="entry name" value="LYSOZYMEG"/>
</dbReference>
<accession>A0A8W8I537</accession>
<dbReference type="GO" id="GO:0003796">
    <property type="term" value="F:lysozyme activity"/>
    <property type="evidence" value="ECO:0007669"/>
    <property type="project" value="InterPro"/>
</dbReference>
<dbReference type="GO" id="GO:0005576">
    <property type="term" value="C:extracellular region"/>
    <property type="evidence" value="ECO:0007669"/>
    <property type="project" value="TreeGrafter"/>
</dbReference>
<sequence>MLCSLKQMRKDWSTLQLCKKMVTWLWVFTIITIISLSAGYNYSCFGDFTLLHPTGKSNGGVQSSQLDVSKTYNLAHSYKACFEQIGQFTCIHPAIIAAVASRETNVGADITVSRGWNAGHFEYGMLPCDTRSCLVCHKNVGLTCTSYPWNTCDHALMMAQYVLLPFVKSIQTKFPSWLSEQHIQGGLAAYNAGIDHVDSWSNVDQHTTHHDYSNDVIARAQYLVSHYSW</sequence>
<proteinExistence type="predicted"/>
<dbReference type="PANTHER" id="PTHR31698">
    <property type="entry name" value="LYSOZYME G FAMILY MEMBER"/>
    <property type="match status" value="1"/>
</dbReference>
<evidence type="ECO:0008006" key="4">
    <source>
        <dbReference type="Google" id="ProtNLM"/>
    </source>
</evidence>
<evidence type="ECO:0000313" key="2">
    <source>
        <dbReference type="EnsemblMetazoa" id="G12414.1:cds"/>
    </source>
</evidence>
<keyword evidence="3" id="KW-1185">Reference proteome</keyword>
<dbReference type="InterPro" id="IPR002152">
    <property type="entry name" value="Glyco_hydro_23"/>
</dbReference>
<dbReference type="AlphaFoldDB" id="A0A8W8I537"/>
<dbReference type="EnsemblMetazoa" id="G12414.1">
    <property type="protein sequence ID" value="G12414.1:cds"/>
    <property type="gene ID" value="G12414"/>
</dbReference>
<dbReference type="InterPro" id="IPR023346">
    <property type="entry name" value="Lysozyme-like_dom_sf"/>
</dbReference>
<keyword evidence="1" id="KW-0812">Transmembrane</keyword>
<reference evidence="2" key="1">
    <citation type="submission" date="2022-08" db="UniProtKB">
        <authorList>
            <consortium name="EnsemblMetazoa"/>
        </authorList>
    </citation>
    <scope>IDENTIFICATION</scope>
    <source>
        <strain evidence="2">05x7-T-G4-1.051#20</strain>
    </source>
</reference>
<dbReference type="Proteomes" id="UP000005408">
    <property type="component" value="Unassembled WGS sequence"/>
</dbReference>
<dbReference type="SUPFAM" id="SSF53955">
    <property type="entry name" value="Lysozyme-like"/>
    <property type="match status" value="1"/>
</dbReference>
<dbReference type="PANTHER" id="PTHR31698:SF8">
    <property type="entry name" value="LYSOZYME G-RELATED"/>
    <property type="match status" value="1"/>
</dbReference>
<feature type="transmembrane region" description="Helical" evidence="1">
    <location>
        <begin position="21"/>
        <end position="42"/>
    </location>
</feature>
<organism evidence="2 3">
    <name type="scientific">Magallana gigas</name>
    <name type="common">Pacific oyster</name>
    <name type="synonym">Crassostrea gigas</name>
    <dbReference type="NCBI Taxonomy" id="29159"/>
    <lineage>
        <taxon>Eukaryota</taxon>
        <taxon>Metazoa</taxon>
        <taxon>Spiralia</taxon>
        <taxon>Lophotrochozoa</taxon>
        <taxon>Mollusca</taxon>
        <taxon>Bivalvia</taxon>
        <taxon>Autobranchia</taxon>
        <taxon>Pteriomorphia</taxon>
        <taxon>Ostreida</taxon>
        <taxon>Ostreoidea</taxon>
        <taxon>Ostreidae</taxon>
        <taxon>Magallana</taxon>
    </lineage>
</organism>
<keyword evidence="1" id="KW-0472">Membrane</keyword>
<protein>
    <recommendedName>
        <fullName evidence="4">Lysozyme g</fullName>
    </recommendedName>
</protein>
<name>A0A8W8I537_MAGGI</name>
<dbReference type="GO" id="GO:0009253">
    <property type="term" value="P:peptidoglycan catabolic process"/>
    <property type="evidence" value="ECO:0007669"/>
    <property type="project" value="InterPro"/>
</dbReference>
<evidence type="ECO:0000256" key="1">
    <source>
        <dbReference type="SAM" id="Phobius"/>
    </source>
</evidence>
<evidence type="ECO:0000313" key="3">
    <source>
        <dbReference type="Proteomes" id="UP000005408"/>
    </source>
</evidence>